<organism evidence="7 8">
    <name type="scientific">Pontiella sulfatireligans</name>
    <dbReference type="NCBI Taxonomy" id="2750658"/>
    <lineage>
        <taxon>Bacteria</taxon>
        <taxon>Pseudomonadati</taxon>
        <taxon>Kiritimatiellota</taxon>
        <taxon>Kiritimatiellia</taxon>
        <taxon>Kiritimatiellales</taxon>
        <taxon>Pontiellaceae</taxon>
        <taxon>Pontiella</taxon>
    </lineage>
</organism>
<dbReference type="Gene3D" id="2.70.98.10">
    <property type="match status" value="1"/>
</dbReference>
<gene>
    <name evidence="7" type="ORF">SCARR_01125</name>
</gene>
<evidence type="ECO:0000313" key="8">
    <source>
        <dbReference type="Proteomes" id="UP000346198"/>
    </source>
</evidence>
<evidence type="ECO:0000259" key="4">
    <source>
        <dbReference type="Pfam" id="PF02884"/>
    </source>
</evidence>
<dbReference type="SUPFAM" id="SSF48230">
    <property type="entry name" value="Chondroitin AC/alginate lyase"/>
    <property type="match status" value="1"/>
</dbReference>
<proteinExistence type="inferred from homology"/>
<dbReference type="EMBL" id="CAAHFH010000001">
    <property type="protein sequence ID" value="VGO19069.1"/>
    <property type="molecule type" value="Genomic_DNA"/>
</dbReference>
<accession>A0A6C2UGM0</accession>
<dbReference type="Gene3D" id="2.60.220.10">
    <property type="entry name" value="Polysaccharide lyase family 8-like, C-terminal"/>
    <property type="match status" value="1"/>
</dbReference>
<keyword evidence="8" id="KW-1185">Reference proteome</keyword>
<dbReference type="GO" id="GO:0005576">
    <property type="term" value="C:extracellular region"/>
    <property type="evidence" value="ECO:0007669"/>
    <property type="project" value="InterPro"/>
</dbReference>
<evidence type="ECO:0000259" key="3">
    <source>
        <dbReference type="Pfam" id="PF02278"/>
    </source>
</evidence>
<comment type="similarity">
    <text evidence="1">Belongs to the polysaccharide lyase 8 family.</text>
</comment>
<dbReference type="SUPFAM" id="SSF49863">
    <property type="entry name" value="Hyaluronate lyase-like, C-terminal domain"/>
    <property type="match status" value="1"/>
</dbReference>
<dbReference type="AlphaFoldDB" id="A0A6C2UGM0"/>
<keyword evidence="2 7" id="KW-0456">Lyase</keyword>
<dbReference type="GO" id="GO:0006027">
    <property type="term" value="P:glycosaminoglycan catabolic process"/>
    <property type="evidence" value="ECO:0007669"/>
    <property type="project" value="InterPro"/>
</dbReference>
<evidence type="ECO:0000256" key="2">
    <source>
        <dbReference type="ARBA" id="ARBA00023239"/>
    </source>
</evidence>
<dbReference type="InterPro" id="IPR011071">
    <property type="entry name" value="Lyase_8-like_C"/>
</dbReference>
<dbReference type="Gene3D" id="2.60.120.430">
    <property type="entry name" value="Galactose-binding lectin"/>
    <property type="match status" value="1"/>
</dbReference>
<dbReference type="Gene3D" id="1.50.10.100">
    <property type="entry name" value="Chondroitin AC/alginate lyase"/>
    <property type="match status" value="1"/>
</dbReference>
<dbReference type="InterPro" id="IPR015176">
    <property type="entry name" value="Lyase_N"/>
</dbReference>
<evidence type="ECO:0000259" key="5">
    <source>
        <dbReference type="Pfam" id="PF09092"/>
    </source>
</evidence>
<dbReference type="Proteomes" id="UP000346198">
    <property type="component" value="Unassembled WGS sequence"/>
</dbReference>
<dbReference type="InterPro" id="IPR015177">
    <property type="entry name" value="Lyase_catalyt"/>
</dbReference>
<dbReference type="InterPro" id="IPR014718">
    <property type="entry name" value="GH-type_carb-bd"/>
</dbReference>
<evidence type="ECO:0000256" key="1">
    <source>
        <dbReference type="ARBA" id="ARBA00006699"/>
    </source>
</evidence>
<dbReference type="InterPro" id="IPR008929">
    <property type="entry name" value="Chondroitin_lyas"/>
</dbReference>
<feature type="domain" description="Lyase catalytic" evidence="6">
    <location>
        <begin position="303"/>
        <end position="570"/>
    </location>
</feature>
<protein>
    <submittedName>
        <fullName evidence="7">Chondroitin sulfate ABC endolyase</fullName>
    </submittedName>
</protein>
<evidence type="ECO:0000313" key="7">
    <source>
        <dbReference type="EMBL" id="VGO19069.1"/>
    </source>
</evidence>
<dbReference type="Pfam" id="PF09093">
    <property type="entry name" value="Lyase_catalyt"/>
    <property type="match status" value="1"/>
</dbReference>
<dbReference type="PANTHER" id="PTHR37322">
    <property type="match status" value="1"/>
</dbReference>
<dbReference type="InterPro" id="IPR004103">
    <property type="entry name" value="Lyase_8_C"/>
</dbReference>
<dbReference type="InterPro" id="IPR039174">
    <property type="entry name" value="Chondroitin_ABC_lyase"/>
</dbReference>
<name>A0A6C2UGM0_9BACT</name>
<dbReference type="SUPFAM" id="SSF74650">
    <property type="entry name" value="Galactose mutarotase-like"/>
    <property type="match status" value="1"/>
</dbReference>
<feature type="domain" description="Polysaccharide lyase family 8 C-terminal" evidence="4">
    <location>
        <begin position="895"/>
        <end position="950"/>
    </location>
</feature>
<dbReference type="Pfam" id="PF02884">
    <property type="entry name" value="Lyase_8_C"/>
    <property type="match status" value="1"/>
</dbReference>
<dbReference type="GO" id="GO:0016837">
    <property type="term" value="F:carbon-oxygen lyase activity, acting on polysaccharides"/>
    <property type="evidence" value="ECO:0007669"/>
    <property type="project" value="UniProtKB-ARBA"/>
</dbReference>
<dbReference type="InterPro" id="IPR003159">
    <property type="entry name" value="Lyase_8_central_dom"/>
</dbReference>
<feature type="domain" description="Polysaccharide lyase family 8 central" evidence="3">
    <location>
        <begin position="594"/>
        <end position="872"/>
    </location>
</feature>
<sequence>MQNTHGLAWGIIFCLLGSLEARSSSSPVDFLRATSFERAADLDHFRSAVPDAIEMSAKRCQFGQQSLHWRCDVEKVLVAERLQTVGIDESGTAYGGHFSASPTFILSIYNPSKQDEPLRIEFGAGNTFNLHFDLSLDFVGWRTFWVPFFEMQGLAPEPKAAVQFDAVRFVAPASAKELFLDDIVFSQYVDDRHVYTDLQVPFIKKGGEGSTDHWMPKLKNWRLLKEPRSSSFAPEAHDEMSRIYNQLRSQFFGRASGKLSPAYFQKKFAELGVGDKGKPLRFGFQVDPIRYDLGVVDEPVYLSIKELGSELMKLVQAHHACETADQKALLEKLFVDAVQYSLDQGWQSGSSMGTLHHIGYWMRDFNTSLFLMRDVLERNQLLTAVADSMQWRLNLGEVFLPAEELHADIDYYMTEATYRLMSVFMTKDAERRAMLLEAFSRNLTTTLAMTGESGRLKADGTAWHHHGHYPAYAVGAFNRLPNILQLLSGTSFRIGEAGHANLKRAMMAATIYSNPTYWGLGQAGRHPLGGNMDGLSRAYLQLARSGSPDGTERLDRDVAAAYLRIWGEPKDSEIRQLFAQQAIAKPAAPSGHWTFPYAAMSVHRRDDWSVNLKGYNRYVWASEIYVLNNRYGRYQSNGLVQILPNKSKRDSGYEEQGWDWNHPPGATTIELPYEELEPKKELVMFNSYETFAGGSSLDGNGVWAMKINEADGFTVDPVKEEMSFPGKLKARKSVHCFGGRLLCLGSGIESVDREHPVHTTLFQAFLESPANEIQISGAPTISEFPYRTEIKNGKSTWIIDPIGNAYRMLEPSRLLVAKREQTAPHNRYSIWTGKDKNLNGDRIQSGDFAVAWIDHGVAPKGAGYAYLVYPQVGSVDIETLEERFASDPRLQIERKDDRAHIVSDPALKLTSYACFEAGTVGDSLVKSVSTPCFIMAKEDGSQLSLAVSNPDLNAPLSKKTGRFAGDAEMSTVVLVLEGAWGGLAGDGIKSVQRGTQTEVTLDCTHGLPTTVTLARHEINNKK</sequence>
<dbReference type="SUPFAM" id="SSF49785">
    <property type="entry name" value="Galactose-binding domain-like"/>
    <property type="match status" value="1"/>
</dbReference>
<dbReference type="InterPro" id="IPR011013">
    <property type="entry name" value="Gal_mutarotase_sf_dom"/>
</dbReference>
<dbReference type="Pfam" id="PF09092">
    <property type="entry name" value="Lyase_N"/>
    <property type="match status" value="1"/>
</dbReference>
<feature type="domain" description="Lyase N-terminal" evidence="5">
    <location>
        <begin position="33"/>
        <end position="202"/>
    </location>
</feature>
<dbReference type="Pfam" id="PF02278">
    <property type="entry name" value="Lyase_8"/>
    <property type="match status" value="1"/>
</dbReference>
<dbReference type="GO" id="GO:0005975">
    <property type="term" value="P:carbohydrate metabolic process"/>
    <property type="evidence" value="ECO:0007669"/>
    <property type="project" value="InterPro"/>
</dbReference>
<dbReference type="GO" id="GO:0030246">
    <property type="term" value="F:carbohydrate binding"/>
    <property type="evidence" value="ECO:0007669"/>
    <property type="project" value="InterPro"/>
</dbReference>
<reference evidence="7 8" key="1">
    <citation type="submission" date="2019-04" db="EMBL/GenBank/DDBJ databases">
        <authorList>
            <person name="Van Vliet M D."/>
        </authorList>
    </citation>
    <scope>NUCLEOTIDE SEQUENCE [LARGE SCALE GENOMIC DNA]</scope>
    <source>
        <strain evidence="7 8">F21</strain>
    </source>
</reference>
<evidence type="ECO:0000259" key="6">
    <source>
        <dbReference type="Pfam" id="PF09093"/>
    </source>
</evidence>
<dbReference type="PANTHER" id="PTHR37322:SF3">
    <property type="entry name" value="CHONDROITIN SULFATE ABC EXOLYASE"/>
    <property type="match status" value="1"/>
</dbReference>
<dbReference type="InterPro" id="IPR008979">
    <property type="entry name" value="Galactose-bd-like_sf"/>
</dbReference>